<evidence type="ECO:0000256" key="8">
    <source>
        <dbReference type="PIRNR" id="PIRNR000077"/>
    </source>
</evidence>
<dbReference type="InterPro" id="IPR036249">
    <property type="entry name" value="Thioredoxin-like_sf"/>
</dbReference>
<dbReference type="SUPFAM" id="SSF52833">
    <property type="entry name" value="Thioredoxin-like"/>
    <property type="match status" value="1"/>
</dbReference>
<dbReference type="PANTHER" id="PTHR45663:SF11">
    <property type="entry name" value="GEO12009P1"/>
    <property type="match status" value="1"/>
</dbReference>
<dbReference type="RefSeq" id="WP_075713275.1">
    <property type="nucleotide sequence ID" value="NZ_MJIE01000001.1"/>
</dbReference>
<evidence type="ECO:0000259" key="11">
    <source>
        <dbReference type="PROSITE" id="PS51352"/>
    </source>
</evidence>
<dbReference type="STRING" id="1261640.BHK98_08195"/>
<feature type="active site" description="Nucleophile" evidence="9">
    <location>
        <position position="29"/>
    </location>
</feature>
<dbReference type="EMBL" id="MJIE01000001">
    <property type="protein sequence ID" value="OLR56044.1"/>
    <property type="molecule type" value="Genomic_DNA"/>
</dbReference>
<dbReference type="Gene3D" id="3.40.30.10">
    <property type="entry name" value="Glutaredoxin"/>
    <property type="match status" value="1"/>
</dbReference>
<evidence type="ECO:0000313" key="12">
    <source>
        <dbReference type="EMBL" id="OLR56044.1"/>
    </source>
</evidence>
<dbReference type="NCBIfam" id="TIGR01068">
    <property type="entry name" value="thioredoxin"/>
    <property type="match status" value="1"/>
</dbReference>
<keyword evidence="6 10" id="KW-0676">Redox-active center</keyword>
<dbReference type="GO" id="GO:0005829">
    <property type="term" value="C:cytosol"/>
    <property type="evidence" value="ECO:0007669"/>
    <property type="project" value="TreeGrafter"/>
</dbReference>
<gene>
    <name evidence="12" type="ORF">BHK98_08195</name>
</gene>
<evidence type="ECO:0000256" key="1">
    <source>
        <dbReference type="ARBA" id="ARBA00008987"/>
    </source>
</evidence>
<feature type="site" description="Deprotonates C-terminal active site Cys" evidence="9">
    <location>
        <position position="23"/>
    </location>
</feature>
<accession>A0A1Q9JIQ3</accession>
<sequence length="102" mass="11546">MLTVTQDNFEKEVMQSDVPVFLDFWAPWCGFCVKLGPTVEELEQEYGDKYKFGKVNVDENPALAAKFGIMSIPVTMVVENGDLRSKVMGAYPKDELVKQHNL</sequence>
<dbReference type="InterPro" id="IPR005746">
    <property type="entry name" value="Thioredoxin"/>
</dbReference>
<name>A0A1Q9JIQ3_9FIRM</name>
<dbReference type="OrthoDB" id="9790390at2"/>
<dbReference type="PIRSF" id="PIRSF000077">
    <property type="entry name" value="Thioredoxin"/>
    <property type="match status" value="1"/>
</dbReference>
<proteinExistence type="inferred from homology"/>
<evidence type="ECO:0000256" key="10">
    <source>
        <dbReference type="PIRSR" id="PIRSR000077-4"/>
    </source>
</evidence>
<organism evidence="12 13">
    <name type="scientific">Hornefia porci</name>
    <dbReference type="NCBI Taxonomy" id="2652292"/>
    <lineage>
        <taxon>Bacteria</taxon>
        <taxon>Bacillati</taxon>
        <taxon>Bacillota</taxon>
        <taxon>Clostridia</taxon>
        <taxon>Peptostreptococcales</taxon>
        <taxon>Anaerovoracaceae</taxon>
        <taxon>Hornefia</taxon>
    </lineage>
</organism>
<dbReference type="Proteomes" id="UP000187404">
    <property type="component" value="Unassembled WGS sequence"/>
</dbReference>
<comment type="caution">
    <text evidence="12">The sequence shown here is derived from an EMBL/GenBank/DDBJ whole genome shotgun (WGS) entry which is preliminary data.</text>
</comment>
<evidence type="ECO:0000256" key="2">
    <source>
        <dbReference type="ARBA" id="ARBA00020570"/>
    </source>
</evidence>
<dbReference type="GeneID" id="303114157"/>
<evidence type="ECO:0000256" key="5">
    <source>
        <dbReference type="ARBA" id="ARBA00023157"/>
    </source>
</evidence>
<dbReference type="PANTHER" id="PTHR45663">
    <property type="entry name" value="GEO12009P1"/>
    <property type="match status" value="1"/>
</dbReference>
<keyword evidence="4" id="KW-0249">Electron transport</keyword>
<reference evidence="12 13" key="1">
    <citation type="journal article" date="2016" name="Appl. Environ. Microbiol.">
        <title>Function and Phylogeny of Bacterial Butyryl Coenzyme A:Acetate Transferases and Their Diversity in the Proximal Colon of Swine.</title>
        <authorList>
            <person name="Trachsel J."/>
            <person name="Bayles D.O."/>
            <person name="Looft T."/>
            <person name="Levine U.Y."/>
            <person name="Allen H.K."/>
        </authorList>
    </citation>
    <scope>NUCLEOTIDE SEQUENCE [LARGE SCALE GENOMIC DNA]</scope>
    <source>
        <strain evidence="12 13">68-3-10</strain>
    </source>
</reference>
<evidence type="ECO:0000256" key="9">
    <source>
        <dbReference type="PIRSR" id="PIRSR000077-1"/>
    </source>
</evidence>
<feature type="active site" description="Nucleophile" evidence="9">
    <location>
        <position position="32"/>
    </location>
</feature>
<keyword evidence="3" id="KW-0813">Transport</keyword>
<dbReference type="GO" id="GO:0045454">
    <property type="term" value="P:cell redox homeostasis"/>
    <property type="evidence" value="ECO:0007669"/>
    <property type="project" value="TreeGrafter"/>
</dbReference>
<evidence type="ECO:0000256" key="6">
    <source>
        <dbReference type="ARBA" id="ARBA00023284"/>
    </source>
</evidence>
<protein>
    <recommendedName>
        <fullName evidence="2 7">Thioredoxin</fullName>
    </recommendedName>
</protein>
<dbReference type="GO" id="GO:0015035">
    <property type="term" value="F:protein-disulfide reductase activity"/>
    <property type="evidence" value="ECO:0007669"/>
    <property type="project" value="UniProtKB-UniRule"/>
</dbReference>
<evidence type="ECO:0000256" key="4">
    <source>
        <dbReference type="ARBA" id="ARBA00022982"/>
    </source>
</evidence>
<dbReference type="AlphaFoldDB" id="A0A1Q9JIQ3"/>
<feature type="site" description="Contributes to redox potential value" evidence="9">
    <location>
        <position position="30"/>
    </location>
</feature>
<feature type="site" description="Contributes to redox potential value" evidence="9">
    <location>
        <position position="31"/>
    </location>
</feature>
<feature type="disulfide bond" description="Redox-active" evidence="10">
    <location>
        <begin position="29"/>
        <end position="32"/>
    </location>
</feature>
<keyword evidence="5 10" id="KW-1015">Disulfide bond</keyword>
<dbReference type="InterPro" id="IPR013766">
    <property type="entry name" value="Thioredoxin_domain"/>
</dbReference>
<keyword evidence="13" id="KW-1185">Reference proteome</keyword>
<evidence type="ECO:0000256" key="3">
    <source>
        <dbReference type="ARBA" id="ARBA00022448"/>
    </source>
</evidence>
<comment type="similarity">
    <text evidence="1 8">Belongs to the thioredoxin family.</text>
</comment>
<feature type="domain" description="Thioredoxin" evidence="11">
    <location>
        <begin position="1"/>
        <end position="102"/>
    </location>
</feature>
<evidence type="ECO:0000313" key="13">
    <source>
        <dbReference type="Proteomes" id="UP000187404"/>
    </source>
</evidence>
<dbReference type="PROSITE" id="PS51352">
    <property type="entry name" value="THIOREDOXIN_2"/>
    <property type="match status" value="1"/>
</dbReference>
<dbReference type="Pfam" id="PF00085">
    <property type="entry name" value="Thioredoxin"/>
    <property type="match status" value="1"/>
</dbReference>
<dbReference type="FunFam" id="3.40.30.10:FF:000001">
    <property type="entry name" value="Thioredoxin"/>
    <property type="match status" value="1"/>
</dbReference>
<dbReference type="CDD" id="cd02947">
    <property type="entry name" value="TRX_family"/>
    <property type="match status" value="1"/>
</dbReference>
<evidence type="ECO:0000256" key="7">
    <source>
        <dbReference type="NCBIfam" id="TIGR01068"/>
    </source>
</evidence>